<accession>A0AAN5I9K3</accession>
<dbReference type="AlphaFoldDB" id="A0AAN5I9K3"/>
<reference evidence="2" key="1">
    <citation type="submission" date="2022-10" db="EMBL/GenBank/DDBJ databases">
        <title>Genome assembly of Pristionchus species.</title>
        <authorList>
            <person name="Yoshida K."/>
            <person name="Sommer R.J."/>
        </authorList>
    </citation>
    <scope>NUCLEOTIDE SEQUENCE [LARGE SCALE GENOMIC DNA]</scope>
    <source>
        <strain evidence="2">RS5460</strain>
    </source>
</reference>
<organism evidence="1 2">
    <name type="scientific">Pristionchus mayeri</name>
    <dbReference type="NCBI Taxonomy" id="1317129"/>
    <lineage>
        <taxon>Eukaryota</taxon>
        <taxon>Metazoa</taxon>
        <taxon>Ecdysozoa</taxon>
        <taxon>Nematoda</taxon>
        <taxon>Chromadorea</taxon>
        <taxon>Rhabditida</taxon>
        <taxon>Rhabditina</taxon>
        <taxon>Diplogasteromorpha</taxon>
        <taxon>Diplogasteroidea</taxon>
        <taxon>Neodiplogasteridae</taxon>
        <taxon>Pristionchus</taxon>
    </lineage>
</organism>
<name>A0AAN5I9K3_9BILA</name>
<keyword evidence="2" id="KW-1185">Reference proteome</keyword>
<dbReference type="Proteomes" id="UP001328107">
    <property type="component" value="Unassembled WGS sequence"/>
</dbReference>
<sequence>CKSASKHYHDSLEILLTLQFRETVLLQSEKIISICNFQISATVVGTFHTVNQKLLNSLDQTLKLESIGKLDKILKRAIIDFLIRWVDHMKQLDEFRPINAIQLNLVFLSEFRVEHS</sequence>
<evidence type="ECO:0000313" key="1">
    <source>
        <dbReference type="EMBL" id="GMR55036.1"/>
    </source>
</evidence>
<protein>
    <submittedName>
        <fullName evidence="1">Uncharacterized protein</fullName>
    </submittedName>
</protein>
<gene>
    <name evidence="1" type="ORF">PMAYCL1PPCAC_25231</name>
</gene>
<evidence type="ECO:0000313" key="2">
    <source>
        <dbReference type="Proteomes" id="UP001328107"/>
    </source>
</evidence>
<dbReference type="EMBL" id="BTRK01000005">
    <property type="protein sequence ID" value="GMR55036.1"/>
    <property type="molecule type" value="Genomic_DNA"/>
</dbReference>
<feature type="non-terminal residue" evidence="1">
    <location>
        <position position="116"/>
    </location>
</feature>
<comment type="caution">
    <text evidence="1">The sequence shown here is derived from an EMBL/GenBank/DDBJ whole genome shotgun (WGS) entry which is preliminary data.</text>
</comment>
<proteinExistence type="predicted"/>
<feature type="non-terminal residue" evidence="1">
    <location>
        <position position="1"/>
    </location>
</feature>